<evidence type="ECO:0000313" key="3">
    <source>
        <dbReference type="Proteomes" id="UP000006906"/>
    </source>
</evidence>
<feature type="compositionally biased region" description="Low complexity" evidence="1">
    <location>
        <begin position="678"/>
        <end position="706"/>
    </location>
</feature>
<feature type="compositionally biased region" description="Basic residues" evidence="1">
    <location>
        <begin position="662"/>
        <end position="677"/>
    </location>
</feature>
<dbReference type="InParanoid" id="A0A2K3DDK8"/>
<feature type="region of interest" description="Disordered" evidence="1">
    <location>
        <begin position="1135"/>
        <end position="1170"/>
    </location>
</feature>
<reference evidence="2 3" key="1">
    <citation type="journal article" date="2007" name="Science">
        <title>The Chlamydomonas genome reveals the evolution of key animal and plant functions.</title>
        <authorList>
            <person name="Merchant S.S."/>
            <person name="Prochnik S.E."/>
            <person name="Vallon O."/>
            <person name="Harris E.H."/>
            <person name="Karpowicz S.J."/>
            <person name="Witman G.B."/>
            <person name="Terry A."/>
            <person name="Salamov A."/>
            <person name="Fritz-Laylin L.K."/>
            <person name="Marechal-Drouard L."/>
            <person name="Marshall W.F."/>
            <person name="Qu L.H."/>
            <person name="Nelson D.R."/>
            <person name="Sanderfoot A.A."/>
            <person name="Spalding M.H."/>
            <person name="Kapitonov V.V."/>
            <person name="Ren Q."/>
            <person name="Ferris P."/>
            <person name="Lindquist E."/>
            <person name="Shapiro H."/>
            <person name="Lucas S.M."/>
            <person name="Grimwood J."/>
            <person name="Schmutz J."/>
            <person name="Cardol P."/>
            <person name="Cerutti H."/>
            <person name="Chanfreau G."/>
            <person name="Chen C.L."/>
            <person name="Cognat V."/>
            <person name="Croft M.T."/>
            <person name="Dent R."/>
            <person name="Dutcher S."/>
            <person name="Fernandez E."/>
            <person name="Fukuzawa H."/>
            <person name="Gonzalez-Ballester D."/>
            <person name="Gonzalez-Halphen D."/>
            <person name="Hallmann A."/>
            <person name="Hanikenne M."/>
            <person name="Hippler M."/>
            <person name="Inwood W."/>
            <person name="Jabbari K."/>
            <person name="Kalanon M."/>
            <person name="Kuras R."/>
            <person name="Lefebvre P.A."/>
            <person name="Lemaire S.D."/>
            <person name="Lobanov A.V."/>
            <person name="Lohr M."/>
            <person name="Manuell A."/>
            <person name="Meier I."/>
            <person name="Mets L."/>
            <person name="Mittag M."/>
            <person name="Mittelmeier T."/>
            <person name="Moroney J.V."/>
            <person name="Moseley J."/>
            <person name="Napoli C."/>
            <person name="Nedelcu A.M."/>
            <person name="Niyogi K."/>
            <person name="Novoselov S.V."/>
            <person name="Paulsen I.T."/>
            <person name="Pazour G."/>
            <person name="Purton S."/>
            <person name="Ral J.P."/>
            <person name="Riano-Pachon D.M."/>
            <person name="Riekhof W."/>
            <person name="Rymarquis L."/>
            <person name="Schroda M."/>
            <person name="Stern D."/>
            <person name="Umen J."/>
            <person name="Willows R."/>
            <person name="Wilson N."/>
            <person name="Zimmer S.L."/>
            <person name="Allmer J."/>
            <person name="Balk J."/>
            <person name="Bisova K."/>
            <person name="Chen C.J."/>
            <person name="Elias M."/>
            <person name="Gendler K."/>
            <person name="Hauser C."/>
            <person name="Lamb M.R."/>
            <person name="Ledford H."/>
            <person name="Long J.C."/>
            <person name="Minagawa J."/>
            <person name="Page M.D."/>
            <person name="Pan J."/>
            <person name="Pootakham W."/>
            <person name="Roje S."/>
            <person name="Rose A."/>
            <person name="Stahlberg E."/>
            <person name="Terauchi A.M."/>
            <person name="Yang P."/>
            <person name="Ball S."/>
            <person name="Bowler C."/>
            <person name="Dieckmann C.L."/>
            <person name="Gladyshev V.N."/>
            <person name="Green P."/>
            <person name="Jorgensen R."/>
            <person name="Mayfield S."/>
            <person name="Mueller-Roeber B."/>
            <person name="Rajamani S."/>
            <person name="Sayre R.T."/>
            <person name="Brokstein P."/>
            <person name="Dubchak I."/>
            <person name="Goodstein D."/>
            <person name="Hornick L."/>
            <person name="Huang Y.W."/>
            <person name="Jhaveri J."/>
            <person name="Luo Y."/>
            <person name="Martinez D."/>
            <person name="Ngau W.C."/>
            <person name="Otillar B."/>
            <person name="Poliakov A."/>
            <person name="Porter A."/>
            <person name="Szajkowski L."/>
            <person name="Werner G."/>
            <person name="Zhou K."/>
            <person name="Grigoriev I.V."/>
            <person name="Rokhsar D.S."/>
            <person name="Grossman A.R."/>
        </authorList>
    </citation>
    <scope>NUCLEOTIDE SEQUENCE [LARGE SCALE GENOMIC DNA]</scope>
    <source>
        <strain evidence="3">CC-503</strain>
    </source>
</reference>
<dbReference type="GeneID" id="5720061"/>
<feature type="compositionally biased region" description="Low complexity" evidence="1">
    <location>
        <begin position="713"/>
        <end position="732"/>
    </location>
</feature>
<dbReference type="KEGG" id="cre:CHLRE_09g389850v5"/>
<feature type="region of interest" description="Disordered" evidence="1">
    <location>
        <begin position="1245"/>
        <end position="1314"/>
    </location>
</feature>
<evidence type="ECO:0000256" key="1">
    <source>
        <dbReference type="SAM" id="MobiDB-lite"/>
    </source>
</evidence>
<evidence type="ECO:0000313" key="2">
    <source>
        <dbReference type="EMBL" id="PNW78615.1"/>
    </source>
</evidence>
<dbReference type="EMBL" id="CM008970">
    <property type="protein sequence ID" value="PNW78615.1"/>
    <property type="molecule type" value="Genomic_DNA"/>
</dbReference>
<dbReference type="PaxDb" id="3055-EDP02555"/>
<keyword evidence="3" id="KW-1185">Reference proteome</keyword>
<feature type="compositionally biased region" description="Low complexity" evidence="1">
    <location>
        <begin position="1028"/>
        <end position="1042"/>
    </location>
</feature>
<feature type="compositionally biased region" description="Low complexity" evidence="1">
    <location>
        <begin position="1251"/>
        <end position="1275"/>
    </location>
</feature>
<dbReference type="GO" id="GO:0005829">
    <property type="term" value="C:cytosol"/>
    <property type="evidence" value="ECO:0000318"/>
    <property type="project" value="GO_Central"/>
</dbReference>
<protein>
    <submittedName>
        <fullName evidence="2">Uncharacterized protein</fullName>
    </submittedName>
</protein>
<accession>A0A2K3DDK8</accession>
<feature type="compositionally biased region" description="Basic and acidic residues" evidence="1">
    <location>
        <begin position="792"/>
        <end position="811"/>
    </location>
</feature>
<dbReference type="OrthoDB" id="10584037at2759"/>
<sequence>MVCRGLREAHDNACQHLILPLANGDTLRALGCAHRGPAVTHKDVTRLLCKELKPRTLLVYAQGASKIETLVNACSSPACSEVEELRIFGSMRLSPASAPRGLREPGSVAARLAAALPNLRRLCIATDSLLDTGAHLRQTEPLVSVSLLSPSASACSSLSAAAATADAAGVLSPRACGTPRSNFFGHDVGSAGAGADVDSCLDMEVGGVGVSMEVWLLRLLGPRLQALTLQPLVREMPTGAPRGAIHYLPLTSADAFTTSQDPESSPLWAALCSLKGLRELDLGCQLLPAWLFPAVPRPRAPPPRGGAASTPAAWLAAAAGAGGSAGAGGGPRPGVCVQSWMRMALSGSAASGSAPGVSSSGGYDSGCYTDGDTSDDEAEEQAAAAACGGLAAVWPQLTRLAAGGILGLAAPSDDGGSKQGGYSGGAAPSGLALPPRGFRQLQLREPQSVAALAAVYRATAAAEALAAAAEARAVAAEARGGLRPRQLWAAAAAEGFSLGATSGFCHGGAADASGYTPGTFMPPSTCLYGEPPAVSTALGQGYEPDSPAVTVAAAAAAGTSSCPASPAAAAKAAQSGIHAPCSASCSSCAAALASTLGVLGQVMARSPGGGLVPQPNVLLLHTSHIAPWAHDGADASCASPLSSLSESPEREPHRHQGQLSRLQHKPQHQRHQNRHRNPQQQQQQQQQHRQQPQQPARTQHRPQQQQRSRDQRVPTAAVSTAAAADAAGAALARRLRERNPARRPSAAPHLPTHNEDEEGEQHKRRQQHSSFFTATRGAQRGGINSSEASSSDEDRSNDGDQECSDEHTIQPRHDLMADAVALLVRAGGRCRALTVRMSESPAAAGVTAGAAGAPPPGGGGSCCAGSFWRYGCRAAEGPHKPWLAALAPLDAAGLRTLTLCCFSFEPGDMATLAAALPGLRDGGCLVLEHCPLPASAAAELRGFAEVRCRGLPPPQPLLLSQRSQPQLALTRAAQELQDQLQLLRLRRRSSSGTWHSANGGDNDSLSAAVAAATTRGGASRFGGNCEGQRAARAPQAAAAAAATKPEAHVPDDQDDKLTWSRVRIAPWVEAAEARARAGRQAAAAAAVAALPAADMQAPCAAVAPISPVQSAAAACQAARANGAAPLQISGTPTSCYSTSSNSASSSSHTGPAGGSAGTGDDWVRPLQPRGRWQSDCGITASAAPPLPLLGSGGVQPCAAAATAMDAAARCGGKQGGGRTGNTCADSAPAYAASCTLACADDNDNAGEHAAPRQQAAHRQDGSGVRGTSSSVNSGNSGNGSGARVRRPAGNLALALRASASSQRRRAGASASPGS</sequence>
<name>A0A2K3DDK8_CHLRE</name>
<feature type="compositionally biased region" description="Low complexity" evidence="1">
    <location>
        <begin position="1288"/>
        <end position="1314"/>
    </location>
</feature>
<feature type="region of interest" description="Disordered" evidence="1">
    <location>
        <begin position="634"/>
        <end position="811"/>
    </location>
</feature>
<dbReference type="Proteomes" id="UP000006906">
    <property type="component" value="Chromosome 9"/>
</dbReference>
<dbReference type="Gramene" id="PNW78615">
    <property type="protein sequence ID" value="PNW78615"/>
    <property type="gene ID" value="CHLRE_09g389850v5"/>
</dbReference>
<proteinExistence type="predicted"/>
<feature type="compositionally biased region" description="Low complexity" evidence="1">
    <location>
        <begin position="1135"/>
        <end position="1150"/>
    </location>
</feature>
<organism evidence="2 3">
    <name type="scientific">Chlamydomonas reinhardtii</name>
    <name type="common">Chlamydomonas smithii</name>
    <dbReference type="NCBI Taxonomy" id="3055"/>
    <lineage>
        <taxon>Eukaryota</taxon>
        <taxon>Viridiplantae</taxon>
        <taxon>Chlorophyta</taxon>
        <taxon>core chlorophytes</taxon>
        <taxon>Chlorophyceae</taxon>
        <taxon>CS clade</taxon>
        <taxon>Chlamydomonadales</taxon>
        <taxon>Chlamydomonadaceae</taxon>
        <taxon>Chlamydomonas</taxon>
    </lineage>
</organism>
<gene>
    <name evidence="2" type="ORF">CHLRE_09g389850v5</name>
</gene>
<dbReference type="ExpressionAtlas" id="A0A2K3DDK8">
    <property type="expression patterns" value="baseline and differential"/>
</dbReference>
<feature type="region of interest" description="Disordered" evidence="1">
    <location>
        <begin position="1017"/>
        <end position="1053"/>
    </location>
</feature>
<dbReference type="RefSeq" id="XP_001694560.2">
    <property type="nucleotide sequence ID" value="XM_001694508.2"/>
</dbReference>